<dbReference type="EMBL" id="BMHF01000021">
    <property type="protein sequence ID" value="GGA50436.1"/>
    <property type="molecule type" value="Genomic_DNA"/>
</dbReference>
<organism evidence="3 4">
    <name type="scientific">Paenibacillus physcomitrellae</name>
    <dbReference type="NCBI Taxonomy" id="1619311"/>
    <lineage>
        <taxon>Bacteria</taxon>
        <taxon>Bacillati</taxon>
        <taxon>Bacillota</taxon>
        <taxon>Bacilli</taxon>
        <taxon>Bacillales</taxon>
        <taxon>Paenibacillaceae</taxon>
        <taxon>Paenibacillus</taxon>
    </lineage>
</organism>
<evidence type="ECO:0000313" key="4">
    <source>
        <dbReference type="Proteomes" id="UP000609323"/>
    </source>
</evidence>
<gene>
    <name evidence="3" type="ORF">GCM10010917_39600</name>
</gene>
<comment type="caution">
    <text evidence="3">The sequence shown here is derived from an EMBL/GenBank/DDBJ whole genome shotgun (WGS) entry which is preliminary data.</text>
</comment>
<feature type="signal peptide" evidence="2">
    <location>
        <begin position="1"/>
        <end position="23"/>
    </location>
</feature>
<keyword evidence="2" id="KW-0732">Signal</keyword>
<keyword evidence="4" id="KW-1185">Reference proteome</keyword>
<evidence type="ECO:0000256" key="2">
    <source>
        <dbReference type="SAM" id="SignalP"/>
    </source>
</evidence>
<feature type="chain" id="PRO_5046140447" description="SH3 domain-containing protein" evidence="2">
    <location>
        <begin position="24"/>
        <end position="131"/>
    </location>
</feature>
<evidence type="ECO:0008006" key="5">
    <source>
        <dbReference type="Google" id="ProtNLM"/>
    </source>
</evidence>
<sequence length="131" mass="13648">MKKIAALTASFALSAALATAASAAPADTSSTDTSNSTVVTGQVVSTTTPDGTTYEGTVAEPIIVPELITIAPAPLTLNEVTYFYDMPQGNAWSALAPQVVTPTGNMVGDWVEIYTWLGKAWVYAPGYIAYP</sequence>
<name>A0ABQ1GU37_9BACL</name>
<accession>A0ABQ1GU37</accession>
<feature type="region of interest" description="Disordered" evidence="1">
    <location>
        <begin position="25"/>
        <end position="51"/>
    </location>
</feature>
<dbReference type="Proteomes" id="UP000609323">
    <property type="component" value="Unassembled WGS sequence"/>
</dbReference>
<dbReference type="RefSeq" id="WP_094094212.1">
    <property type="nucleotide sequence ID" value="NZ_BMHF01000021.1"/>
</dbReference>
<protein>
    <recommendedName>
        <fullName evidence="5">SH3 domain-containing protein</fullName>
    </recommendedName>
</protein>
<reference evidence="4" key="1">
    <citation type="journal article" date="2019" name="Int. J. Syst. Evol. Microbiol.">
        <title>The Global Catalogue of Microorganisms (GCM) 10K type strain sequencing project: providing services to taxonomists for standard genome sequencing and annotation.</title>
        <authorList>
            <consortium name="The Broad Institute Genomics Platform"/>
            <consortium name="The Broad Institute Genome Sequencing Center for Infectious Disease"/>
            <person name="Wu L."/>
            <person name="Ma J."/>
        </authorList>
    </citation>
    <scope>NUCLEOTIDE SEQUENCE [LARGE SCALE GENOMIC DNA]</scope>
    <source>
        <strain evidence="4">CGMCC 1.15044</strain>
    </source>
</reference>
<proteinExistence type="predicted"/>
<evidence type="ECO:0000313" key="3">
    <source>
        <dbReference type="EMBL" id="GGA50436.1"/>
    </source>
</evidence>
<evidence type="ECO:0000256" key="1">
    <source>
        <dbReference type="SAM" id="MobiDB-lite"/>
    </source>
</evidence>